<evidence type="ECO:0000313" key="3">
    <source>
        <dbReference type="Proteomes" id="UP000255224"/>
    </source>
</evidence>
<gene>
    <name evidence="2" type="ORF">NCTC13533_03027</name>
</gene>
<dbReference type="Proteomes" id="UP000255224">
    <property type="component" value="Unassembled WGS sequence"/>
</dbReference>
<dbReference type="AlphaFoldDB" id="A0A376E2L8"/>
<dbReference type="EMBL" id="UFVQ01000003">
    <property type="protein sequence ID" value="STD00946.1"/>
    <property type="molecule type" value="Genomic_DNA"/>
</dbReference>
<sequence>MWNFVGRQNDLEGKMENTRGNWISGISFIDNALLGNQDKMPTKFKNESTVKFFFLPLILGLMGFFFPVEQRLWKILCPPFPIYFDQFRNCFLYRSQTF</sequence>
<proteinExistence type="predicted"/>
<keyword evidence="1" id="KW-0812">Transmembrane</keyword>
<evidence type="ECO:0000313" key="2">
    <source>
        <dbReference type="EMBL" id="STD00946.1"/>
    </source>
</evidence>
<feature type="transmembrane region" description="Helical" evidence="1">
    <location>
        <begin position="50"/>
        <end position="68"/>
    </location>
</feature>
<name>A0A376E2L8_CHRCU</name>
<protein>
    <submittedName>
        <fullName evidence="2">Uncharacterized protein</fullName>
    </submittedName>
</protein>
<evidence type="ECO:0000256" key="1">
    <source>
        <dbReference type="SAM" id="Phobius"/>
    </source>
</evidence>
<organism evidence="2 3">
    <name type="scientific">Chryseobacterium carnipullorum</name>
    <dbReference type="NCBI Taxonomy" id="1124835"/>
    <lineage>
        <taxon>Bacteria</taxon>
        <taxon>Pseudomonadati</taxon>
        <taxon>Bacteroidota</taxon>
        <taxon>Flavobacteriia</taxon>
        <taxon>Flavobacteriales</taxon>
        <taxon>Weeksellaceae</taxon>
        <taxon>Chryseobacterium group</taxon>
        <taxon>Chryseobacterium</taxon>
    </lineage>
</organism>
<keyword evidence="1" id="KW-1133">Transmembrane helix</keyword>
<accession>A0A376E2L8</accession>
<keyword evidence="1" id="KW-0472">Membrane</keyword>
<reference evidence="2 3" key="1">
    <citation type="submission" date="2018-06" db="EMBL/GenBank/DDBJ databases">
        <authorList>
            <consortium name="Pathogen Informatics"/>
            <person name="Doyle S."/>
        </authorList>
    </citation>
    <scope>NUCLEOTIDE SEQUENCE [LARGE SCALE GENOMIC DNA]</scope>
    <source>
        <strain evidence="2 3">NCTC13533</strain>
    </source>
</reference>